<feature type="transmembrane region" description="Helical" evidence="1">
    <location>
        <begin position="67"/>
        <end position="88"/>
    </location>
</feature>
<keyword evidence="3" id="KW-1185">Reference proteome</keyword>
<dbReference type="RefSeq" id="WP_353332969.1">
    <property type="nucleotide sequence ID" value="NZ_AP028055.1"/>
</dbReference>
<keyword evidence="1" id="KW-0472">Membrane</keyword>
<reference evidence="2 3" key="1">
    <citation type="submission" date="2023-04" db="EMBL/GenBank/DDBJ databases">
        <title>Draft genome sequence of acteroides sedimenti strain YN3PY1.</title>
        <authorList>
            <person name="Yoshida N."/>
        </authorList>
    </citation>
    <scope>NUCLEOTIDE SEQUENCE [LARGE SCALE GENOMIC DNA]</scope>
    <source>
        <strain evidence="2 3">YN3PY1</strain>
    </source>
</reference>
<dbReference type="Proteomes" id="UP001496674">
    <property type="component" value="Chromosome"/>
</dbReference>
<gene>
    <name evidence="2" type="ORF">BSYN_04790</name>
</gene>
<evidence type="ECO:0000256" key="1">
    <source>
        <dbReference type="SAM" id="Phobius"/>
    </source>
</evidence>
<sequence length="169" mass="20327">MERFWNLIHYFVYKAHYKSHLIFNKINPVFYFYNLPFAKRHFEKKGINPVDEVNKAFKRADFGLSSLFAGGFMNTLVLLIFFGLLNIYSGLVQQKLNLNLFDFILTICISLIINYHLLFKHDKYIAYFKEFDKMQINKKRKCFWTGLLVILGILLYFIGSFIYLSYRFY</sequence>
<dbReference type="EMBL" id="AP028055">
    <property type="protein sequence ID" value="BEG98214.1"/>
    <property type="molecule type" value="Genomic_DNA"/>
</dbReference>
<evidence type="ECO:0000313" key="3">
    <source>
        <dbReference type="Proteomes" id="UP001496674"/>
    </source>
</evidence>
<feature type="transmembrane region" description="Helical" evidence="1">
    <location>
        <begin position="143"/>
        <end position="166"/>
    </location>
</feature>
<keyword evidence="1" id="KW-1133">Transmembrane helix</keyword>
<feature type="transmembrane region" description="Helical" evidence="1">
    <location>
        <begin position="100"/>
        <end position="119"/>
    </location>
</feature>
<name>A0ABN6Z7V2_9BACE</name>
<protein>
    <submittedName>
        <fullName evidence="2">Uncharacterized protein</fullName>
    </submittedName>
</protein>
<accession>A0ABN6Z7V2</accession>
<proteinExistence type="predicted"/>
<evidence type="ECO:0000313" key="2">
    <source>
        <dbReference type="EMBL" id="BEG98214.1"/>
    </source>
</evidence>
<keyword evidence="1" id="KW-0812">Transmembrane</keyword>
<organism evidence="2 3">
    <name type="scientific">Bacteroides sedimenti</name>
    <dbReference type="NCBI Taxonomy" id="2136147"/>
    <lineage>
        <taxon>Bacteria</taxon>
        <taxon>Pseudomonadati</taxon>
        <taxon>Bacteroidota</taxon>
        <taxon>Bacteroidia</taxon>
        <taxon>Bacteroidales</taxon>
        <taxon>Bacteroidaceae</taxon>
        <taxon>Bacteroides</taxon>
    </lineage>
</organism>